<organism evidence="8">
    <name type="scientific">candidate division WOR-3 bacterium</name>
    <dbReference type="NCBI Taxonomy" id="2052148"/>
    <lineage>
        <taxon>Bacteria</taxon>
        <taxon>Bacteria division WOR-3</taxon>
    </lineage>
</organism>
<name>A0A7C0ZI39_UNCW3</name>
<dbReference type="InterPro" id="IPR013856">
    <property type="entry name" value="Peptidase_M4_domain"/>
</dbReference>
<keyword evidence="1" id="KW-0645">Protease</keyword>
<dbReference type="Pfam" id="PF02868">
    <property type="entry name" value="Peptidase_M4_C"/>
    <property type="match status" value="1"/>
</dbReference>
<dbReference type="Pfam" id="PF01447">
    <property type="entry name" value="Peptidase_M4"/>
    <property type="match status" value="1"/>
</dbReference>
<evidence type="ECO:0000256" key="4">
    <source>
        <dbReference type="ARBA" id="ARBA00022833"/>
    </source>
</evidence>
<evidence type="ECO:0000256" key="1">
    <source>
        <dbReference type="ARBA" id="ARBA00022670"/>
    </source>
</evidence>
<dbReference type="InterPro" id="IPR027268">
    <property type="entry name" value="Peptidase_M4/M1_CTD_sf"/>
</dbReference>
<dbReference type="Gene3D" id="1.10.390.10">
    <property type="entry name" value="Neutral Protease Domain 2"/>
    <property type="match status" value="1"/>
</dbReference>
<dbReference type="InterPro" id="IPR001570">
    <property type="entry name" value="Peptidase_M4_C_domain"/>
</dbReference>
<evidence type="ECO:0000256" key="3">
    <source>
        <dbReference type="ARBA" id="ARBA00022801"/>
    </source>
</evidence>
<dbReference type="SUPFAM" id="SSF55486">
    <property type="entry name" value="Metalloproteases ('zincins'), catalytic domain"/>
    <property type="match status" value="1"/>
</dbReference>
<feature type="non-terminal residue" evidence="8">
    <location>
        <position position="866"/>
    </location>
</feature>
<dbReference type="GO" id="GO:0006508">
    <property type="term" value="P:proteolysis"/>
    <property type="evidence" value="ECO:0007669"/>
    <property type="project" value="UniProtKB-KW"/>
</dbReference>
<dbReference type="InterPro" id="IPR050728">
    <property type="entry name" value="Zinc_Metalloprotease_M4"/>
</dbReference>
<dbReference type="Gene3D" id="3.10.170.10">
    <property type="match status" value="1"/>
</dbReference>
<proteinExistence type="predicted"/>
<keyword evidence="5" id="KW-0482">Metalloprotease</keyword>
<dbReference type="EMBL" id="DQWE01000306">
    <property type="protein sequence ID" value="HDI83423.1"/>
    <property type="molecule type" value="Genomic_DNA"/>
</dbReference>
<dbReference type="PANTHER" id="PTHR33794:SF1">
    <property type="entry name" value="BACILLOLYSIN"/>
    <property type="match status" value="1"/>
</dbReference>
<dbReference type="AlphaFoldDB" id="A0A7C0ZI39"/>
<dbReference type="Proteomes" id="UP000885847">
    <property type="component" value="Unassembled WGS sequence"/>
</dbReference>
<feature type="domain" description="Peptidase M4 C-terminal" evidence="7">
    <location>
        <begin position="602"/>
        <end position="728"/>
    </location>
</feature>
<evidence type="ECO:0000259" key="6">
    <source>
        <dbReference type="Pfam" id="PF01447"/>
    </source>
</evidence>
<protein>
    <submittedName>
        <fullName evidence="8">Uncharacterized protein</fullName>
    </submittedName>
</protein>
<comment type="caution">
    <text evidence="8">The sequence shown here is derived from an EMBL/GenBank/DDBJ whole genome shotgun (WGS) entry which is preliminary data.</text>
</comment>
<evidence type="ECO:0000313" key="8">
    <source>
        <dbReference type="EMBL" id="HDI83423.1"/>
    </source>
</evidence>
<dbReference type="GO" id="GO:0046872">
    <property type="term" value="F:metal ion binding"/>
    <property type="evidence" value="ECO:0007669"/>
    <property type="project" value="UniProtKB-KW"/>
</dbReference>
<sequence length="866" mass="97098">MRRILFLFVFLFFFLFSFSLNALIQEPSLNLPFNKSPGKTIEVPPSEKAIIAFKQLKSNYPDAEVIWNTQTGTAKILKGIAIEGDEEEVIQNFIKEYGDLFGVSPDEIKRLGVSRRPTGAHYFYSEEYNGLPVAGTKIIFNFTKGVLNYISAKTYEKDLIKKDYKFQLTKDEALTSVINFMGRKNLFVKEYKRRIYVDENLSPRAVYELSIWGKEPYGEWLFYVDAVTGEVLDGWPTMRTTSGYVKGMVFPSVGSDPLSEVPMANEYVWVGGYATTTNSSGYYTSSYTGTVESYLRGPYVNAQNEDYSEAYYSTSSSSMDYSFSQVSYSWINTSTSTGITGDDQSKVFTLPFSFNFYGTTYNSVYVCSNGFLSFTSNSTAYRPADIPNTGTPNALIAPFWRDLTPDASGTITYTSTSSYFVVTWNNVKNYSNSSRQTFQVILYSNGEIVFQYKTVSNDVTTSIGIENQDGSGGKTASFPSNYTAYKFTPVGGSSGNTSWTWAYSTTNTHVDEVNVFYHVNYIHDYYKNTRGYNGMDYQMKATVHYGTNYANAFYSQSDKNIYFGDGDGSNLLQTSRACDVIYHEYTHGVTDHVYRVDTGNSSALPYTGQSGAIDEALSDYFPASVTNDPNMGEWVMAQQYQRNLEDLYVYPDDWAGEVHDDSRIISGAFWDIRKAVGQSIADKLIFEAEFYYPEDFLEFRNAVIQVDQNLYNGSHVDAIKSAFARHGIGDTGGGGTTSAYEMTSTTYSWINTSTSTGITGDDQSKAFTLPFSFNFYGTTYNSVYVCSNGFLSFTSDSRAYRPADIPNTGTPNALIAPFWRDLTPDASGTITYTSTSSYFVVTWNNVKNYSNSSRQTFQVILYSNGE</sequence>
<dbReference type="PANTHER" id="PTHR33794">
    <property type="entry name" value="BACILLOLYSIN"/>
    <property type="match status" value="1"/>
</dbReference>
<dbReference type="GO" id="GO:0004222">
    <property type="term" value="F:metalloendopeptidase activity"/>
    <property type="evidence" value="ECO:0007669"/>
    <property type="project" value="InterPro"/>
</dbReference>
<keyword evidence="2" id="KW-0479">Metal-binding</keyword>
<evidence type="ECO:0000256" key="2">
    <source>
        <dbReference type="ARBA" id="ARBA00022723"/>
    </source>
</evidence>
<keyword evidence="4" id="KW-0862">Zinc</keyword>
<accession>A0A7C0ZI39</accession>
<evidence type="ECO:0000256" key="5">
    <source>
        <dbReference type="ARBA" id="ARBA00023049"/>
    </source>
</evidence>
<evidence type="ECO:0000259" key="7">
    <source>
        <dbReference type="Pfam" id="PF02868"/>
    </source>
</evidence>
<gene>
    <name evidence="8" type="ORF">ENF18_06510</name>
</gene>
<feature type="domain" description="Peptidase M4" evidence="6">
    <location>
        <begin position="499"/>
        <end position="591"/>
    </location>
</feature>
<reference evidence="8" key="1">
    <citation type="journal article" date="2020" name="mSystems">
        <title>Genome- and Community-Level Interaction Insights into Carbon Utilization and Element Cycling Functions of Hydrothermarchaeota in Hydrothermal Sediment.</title>
        <authorList>
            <person name="Zhou Z."/>
            <person name="Liu Y."/>
            <person name="Xu W."/>
            <person name="Pan J."/>
            <person name="Luo Z.H."/>
            <person name="Li M."/>
        </authorList>
    </citation>
    <scope>NUCLEOTIDE SEQUENCE [LARGE SCALE GENOMIC DNA]</scope>
    <source>
        <strain evidence="8">HyVt-102</strain>
    </source>
</reference>
<keyword evidence="3" id="KW-0378">Hydrolase</keyword>